<comment type="caution">
    <text evidence="1">The sequence shown here is derived from an EMBL/GenBank/DDBJ whole genome shotgun (WGS) entry which is preliminary data.</text>
</comment>
<accession>A0A645DHC1</accession>
<organism evidence="1">
    <name type="scientific">bioreactor metagenome</name>
    <dbReference type="NCBI Taxonomy" id="1076179"/>
    <lineage>
        <taxon>unclassified sequences</taxon>
        <taxon>metagenomes</taxon>
        <taxon>ecological metagenomes</taxon>
    </lineage>
</organism>
<name>A0A645DHC1_9ZZZZ</name>
<sequence length="138" mass="15395">MQRLNALRVDATRTSTVNSAIATSARDDRITVMRTRAVLAALSHERADLLQQLVSHMGAKAFAQTLAPMPARTQTTALRMLSPEKRAVIFRDLSPAQREIWHKACHLEMRAQRSPLARYAQRLRSLFAAVAATMSRTA</sequence>
<proteinExistence type="predicted"/>
<dbReference type="EMBL" id="VSSQ01036281">
    <property type="protein sequence ID" value="MPM88716.1"/>
    <property type="molecule type" value="Genomic_DNA"/>
</dbReference>
<evidence type="ECO:0000313" key="1">
    <source>
        <dbReference type="EMBL" id="MPM88716.1"/>
    </source>
</evidence>
<gene>
    <name evidence="1" type="ORF">SDC9_135820</name>
</gene>
<reference evidence="1" key="1">
    <citation type="submission" date="2019-08" db="EMBL/GenBank/DDBJ databases">
        <authorList>
            <person name="Kucharzyk K."/>
            <person name="Murdoch R.W."/>
            <person name="Higgins S."/>
            <person name="Loffler F."/>
        </authorList>
    </citation>
    <scope>NUCLEOTIDE SEQUENCE</scope>
</reference>
<protein>
    <submittedName>
        <fullName evidence="1">Uncharacterized protein</fullName>
    </submittedName>
</protein>
<dbReference type="AlphaFoldDB" id="A0A645DHC1"/>